<organism evidence="5 6">
    <name type="scientific">Desulfomicrobium norvegicum (strain DSM 1741 / NCIMB 8310)</name>
    <name type="common">Desulfovibrio baculatus (strain Norway 4)</name>
    <name type="synonym">Desulfovibrio desulfuricans (strain Norway 4)</name>
    <dbReference type="NCBI Taxonomy" id="52561"/>
    <lineage>
        <taxon>Bacteria</taxon>
        <taxon>Pseudomonadati</taxon>
        <taxon>Thermodesulfobacteriota</taxon>
        <taxon>Desulfovibrionia</taxon>
        <taxon>Desulfovibrionales</taxon>
        <taxon>Desulfomicrobiaceae</taxon>
        <taxon>Desulfomicrobium</taxon>
    </lineage>
</organism>
<comment type="caution">
    <text evidence="5">The sequence shown here is derived from an EMBL/GenBank/DDBJ whole genome shotgun (WGS) entry which is preliminary data.</text>
</comment>
<evidence type="ECO:0000256" key="1">
    <source>
        <dbReference type="ARBA" id="ARBA00006821"/>
    </source>
</evidence>
<accession>A0A8G2C187</accession>
<dbReference type="Gene3D" id="3.20.110.10">
    <property type="entry name" value="Glycoside hydrolase 38, N terminal domain"/>
    <property type="match status" value="1"/>
</dbReference>
<dbReference type="RefSeq" id="WP_092190062.1">
    <property type="nucleotide sequence ID" value="NZ_FOTO01000002.1"/>
</dbReference>
<dbReference type="InterPro" id="IPR011330">
    <property type="entry name" value="Glyco_hydro/deAcase_b/a-brl"/>
</dbReference>
<comment type="similarity">
    <text evidence="1 3">Belongs to the glycosyl hydrolase 57 family.</text>
</comment>
<dbReference type="PANTHER" id="PTHR36306:SF3">
    <property type="entry name" value="GLYCOSIDE HYDROLASE FAMILY 57"/>
    <property type="match status" value="1"/>
</dbReference>
<dbReference type="SUPFAM" id="SSF88713">
    <property type="entry name" value="Glycoside hydrolase/deacetylase"/>
    <property type="match status" value="1"/>
</dbReference>
<dbReference type="PANTHER" id="PTHR36306">
    <property type="entry name" value="ALPHA-AMYLASE-RELATED-RELATED"/>
    <property type="match status" value="1"/>
</dbReference>
<gene>
    <name evidence="5" type="ORF">SAMN05421830_102279</name>
</gene>
<dbReference type="InterPro" id="IPR021923">
    <property type="entry name" value="DUF3536"/>
</dbReference>
<evidence type="ECO:0000313" key="5">
    <source>
        <dbReference type="EMBL" id="SFL46268.1"/>
    </source>
</evidence>
<dbReference type="InterPro" id="IPR027291">
    <property type="entry name" value="Glyco_hydro_38_N_sf"/>
</dbReference>
<dbReference type="OrthoDB" id="9757977at2"/>
<evidence type="ECO:0000256" key="3">
    <source>
        <dbReference type="RuleBase" id="RU361196"/>
    </source>
</evidence>
<name>A0A8G2C187_DESNO</name>
<dbReference type="InterPro" id="IPR052046">
    <property type="entry name" value="GH57_Enzymes"/>
</dbReference>
<dbReference type="CDD" id="cd10797">
    <property type="entry name" value="GH57N_APU_like_1"/>
    <property type="match status" value="1"/>
</dbReference>
<dbReference type="GO" id="GO:0005975">
    <property type="term" value="P:carbohydrate metabolic process"/>
    <property type="evidence" value="ECO:0007669"/>
    <property type="project" value="InterPro"/>
</dbReference>
<keyword evidence="6" id="KW-1185">Reference proteome</keyword>
<keyword evidence="5" id="KW-0378">Hydrolase</keyword>
<evidence type="ECO:0000259" key="4">
    <source>
        <dbReference type="Pfam" id="PF03065"/>
    </source>
</evidence>
<evidence type="ECO:0000313" key="6">
    <source>
        <dbReference type="Proteomes" id="UP000199581"/>
    </source>
</evidence>
<dbReference type="GO" id="GO:0016787">
    <property type="term" value="F:hydrolase activity"/>
    <property type="evidence" value="ECO:0007669"/>
    <property type="project" value="UniProtKB-KW"/>
</dbReference>
<dbReference type="Pfam" id="PF12055">
    <property type="entry name" value="DUF3536"/>
    <property type="match status" value="1"/>
</dbReference>
<sequence>MSKAICIHGHFYQPPRFDPWLEDVLPEEGAAPEHDWNARITKESYAPLAWARRLDGTGMITELVNCYAWMSFNFGPTLLRWMELHAPETYTRILEGDRQSLERLGHGNALAQVYHHSIMPLATELDKDLEIAWAVQDFRTRFGREPEGMWLAETAVDLPTLEALAKAGIRFTILAPRQARAILGADGAFHPVTEDSLDTTRPYLVRLPQGKSISVFFYDGAVSRAVAFERLLGSGENFWTRLSGSFSEGLGNIATDGESYGHHFKFGEMALAYVIQQAREGRDEVGLTNYGAYLAAHPAMDEVQIHENTSWSCVHGVERWKTHCGCSDGSHPDWVQDWRRPLRRCLNYLKYYADEHFFKRGGAFFRDSGLALREYGLVLAGSEGLEAFLERQCLPGLEQAQRTDACRLLLMQRLALAAFSSCAWFFDDIARIEPLNGLTSARRALDLLAATGGPDVEAGFVRVLAEAQSNMRDEWDGAVLWEKMVTPRRPSLKELAAYPRRFPAAGDRPEMAWPGVRLELEPLGQGHRLRCFWTRTLKEETAVLSGPEEFSAHSRHKAEVGFRLAREHERELLRQSCLLAREMAPLLSGFAEGQSVSQELLAMQIPGLVWNWLFEGVELPRGMQDSLASWFAVNTGIRKLLERLIEERGTEMALSLPGQAHALVELITRSRHLGLSIYWWEVQNKVMAVPNRGVHVELCMLLGLSVPEV</sequence>
<keyword evidence="2 3" id="KW-0119">Carbohydrate metabolism</keyword>
<feature type="domain" description="Glycoside hydrolase family 57 N-terminal" evidence="4">
    <location>
        <begin position="101"/>
        <end position="270"/>
    </location>
</feature>
<proteinExistence type="inferred from homology"/>
<dbReference type="Pfam" id="PF03065">
    <property type="entry name" value="Glyco_hydro_57"/>
    <property type="match status" value="1"/>
</dbReference>
<dbReference type="InterPro" id="IPR004300">
    <property type="entry name" value="Glyco_hydro_57_N"/>
</dbReference>
<dbReference type="AlphaFoldDB" id="A0A8G2C187"/>
<protein>
    <submittedName>
        <fullName evidence="5">Glycosyl hydrolase family 57</fullName>
    </submittedName>
</protein>
<dbReference type="Proteomes" id="UP000199581">
    <property type="component" value="Unassembled WGS sequence"/>
</dbReference>
<reference evidence="5 6" key="1">
    <citation type="submission" date="2016-10" db="EMBL/GenBank/DDBJ databases">
        <authorList>
            <person name="Varghese N."/>
            <person name="Submissions S."/>
        </authorList>
    </citation>
    <scope>NUCLEOTIDE SEQUENCE [LARGE SCALE GENOMIC DNA]</scope>
    <source>
        <strain evidence="5 6">DSM 1741</strain>
    </source>
</reference>
<dbReference type="EMBL" id="FOTO01000002">
    <property type="protein sequence ID" value="SFL46268.1"/>
    <property type="molecule type" value="Genomic_DNA"/>
</dbReference>
<evidence type="ECO:0000256" key="2">
    <source>
        <dbReference type="ARBA" id="ARBA00023277"/>
    </source>
</evidence>